<reference evidence="1 2" key="1">
    <citation type="journal article" date="2021" name="Hortic Res">
        <title>High-quality reference genome and annotation aids understanding of berry development for evergreen blueberry (Vaccinium darrowii).</title>
        <authorList>
            <person name="Yu J."/>
            <person name="Hulse-Kemp A.M."/>
            <person name="Babiker E."/>
            <person name="Staton M."/>
        </authorList>
    </citation>
    <scope>NUCLEOTIDE SEQUENCE [LARGE SCALE GENOMIC DNA]</scope>
    <source>
        <strain evidence="2">cv. NJ 8807/NJ 8810</strain>
        <tissue evidence="1">Young leaf</tissue>
    </source>
</reference>
<gene>
    <name evidence="1" type="ORF">Vadar_026339</name>
</gene>
<proteinExistence type="predicted"/>
<organism evidence="1 2">
    <name type="scientific">Vaccinium darrowii</name>
    <dbReference type="NCBI Taxonomy" id="229202"/>
    <lineage>
        <taxon>Eukaryota</taxon>
        <taxon>Viridiplantae</taxon>
        <taxon>Streptophyta</taxon>
        <taxon>Embryophyta</taxon>
        <taxon>Tracheophyta</taxon>
        <taxon>Spermatophyta</taxon>
        <taxon>Magnoliopsida</taxon>
        <taxon>eudicotyledons</taxon>
        <taxon>Gunneridae</taxon>
        <taxon>Pentapetalae</taxon>
        <taxon>asterids</taxon>
        <taxon>Ericales</taxon>
        <taxon>Ericaceae</taxon>
        <taxon>Vaccinioideae</taxon>
        <taxon>Vaccinieae</taxon>
        <taxon>Vaccinium</taxon>
    </lineage>
</organism>
<comment type="caution">
    <text evidence="1">The sequence shown here is derived from an EMBL/GenBank/DDBJ whole genome shotgun (WGS) entry which is preliminary data.</text>
</comment>
<sequence>MENQNPAPSKELPKLLILRPPHIITLFENQFSDRFQLLKPWESPIPTDQFLDMYCTSIEAMLISGRTPVPAEILRRLPSLRFIATTSAGLNHIDLPECRRRGISVVNAGSEYSEDVADMAVVLLIDVLRRITAANRYVRAGVWPIKGDYPLGSKLAGKRVGIIGLGSIGLEVAKRLEAFGCSISYNSRKKKPSVPFTFYDNVCDLATNCDVIVLCCALTDQTRHMINKEVLLALGKEGVIINVARGPVIDEKELVRCLVEGEIAGAGLDVFENEPQVPEELRALDNVVLSPHRAVLTNESLWDLCQLMLGNLEAFFSNKPLLSLVVDE</sequence>
<accession>A0ACB7ZEW4</accession>
<dbReference type="EMBL" id="CM037162">
    <property type="protein sequence ID" value="KAH7864150.1"/>
    <property type="molecule type" value="Genomic_DNA"/>
</dbReference>
<name>A0ACB7ZEW4_9ERIC</name>
<keyword evidence="2" id="KW-1185">Reference proteome</keyword>
<evidence type="ECO:0000313" key="1">
    <source>
        <dbReference type="EMBL" id="KAH7864150.1"/>
    </source>
</evidence>
<protein>
    <submittedName>
        <fullName evidence="1">Uncharacterized protein</fullName>
    </submittedName>
</protein>
<evidence type="ECO:0000313" key="2">
    <source>
        <dbReference type="Proteomes" id="UP000828048"/>
    </source>
</evidence>
<dbReference type="Proteomes" id="UP000828048">
    <property type="component" value="Chromosome 12"/>
</dbReference>